<dbReference type="STRING" id="408657.SAMN04487995_6029"/>
<reference evidence="2 3" key="1">
    <citation type="submission" date="2016-10" db="EMBL/GenBank/DDBJ databases">
        <authorList>
            <person name="de Groot N.N."/>
        </authorList>
    </citation>
    <scope>NUCLEOTIDE SEQUENCE [LARGE SCALE GENOMIC DNA]</scope>
    <source>
        <strain evidence="2 3">DSM 19938</strain>
    </source>
</reference>
<evidence type="ECO:0000313" key="2">
    <source>
        <dbReference type="EMBL" id="SEJ71010.1"/>
    </source>
</evidence>
<dbReference type="OrthoDB" id="9816036at2"/>
<feature type="domain" description="FRG" evidence="1">
    <location>
        <begin position="22"/>
        <end position="125"/>
    </location>
</feature>
<dbReference type="Pfam" id="PF08867">
    <property type="entry name" value="FRG"/>
    <property type="match status" value="1"/>
</dbReference>
<proteinExistence type="predicted"/>
<keyword evidence="3" id="KW-1185">Reference proteome</keyword>
<dbReference type="EMBL" id="FNXY01000012">
    <property type="protein sequence ID" value="SEJ71010.1"/>
    <property type="molecule type" value="Genomic_DNA"/>
</dbReference>
<protein>
    <submittedName>
        <fullName evidence="2">FRG domain-containing protein</fullName>
    </submittedName>
</protein>
<organism evidence="2 3">
    <name type="scientific">Dyadobacter koreensis</name>
    <dbReference type="NCBI Taxonomy" id="408657"/>
    <lineage>
        <taxon>Bacteria</taxon>
        <taxon>Pseudomonadati</taxon>
        <taxon>Bacteroidota</taxon>
        <taxon>Cytophagia</taxon>
        <taxon>Cytophagales</taxon>
        <taxon>Spirosomataceae</taxon>
        <taxon>Dyadobacter</taxon>
    </lineage>
</organism>
<dbReference type="InterPro" id="IPR014966">
    <property type="entry name" value="FRG-dom"/>
</dbReference>
<sequence length="272" mass="31540">MIKNQIEIRTWAQFTETVTDVRFRSWAFRGQADASWPIKSTLSRYLTDFHVHRDAWSKQEARLLRIFKRKSHIFLSKLPDPEDSFEWLAIMQHHGAPTRLLDFTWSPYVACFFALEMAQKNCAIWAVYPPGLSVRGSRTIRASQTVLPDEIGPWVKGSYEKYFLTNENSFVFIGEPDNMNQRLIAQSGTFVIPGRLDQPVNELVDEESIVKITLITEELRKHAMSELYKMNITNATLFPGLDGLAKSLTYELETHWAYDPITMEPYKGFHID</sequence>
<dbReference type="RefSeq" id="WP_090342044.1">
    <property type="nucleotide sequence ID" value="NZ_FNXY01000012.1"/>
</dbReference>
<gene>
    <name evidence="2" type="ORF">SAMN04487995_6029</name>
</gene>
<dbReference type="AlphaFoldDB" id="A0A1H7B9N3"/>
<dbReference type="SMART" id="SM00901">
    <property type="entry name" value="FRG"/>
    <property type="match status" value="1"/>
</dbReference>
<evidence type="ECO:0000313" key="3">
    <source>
        <dbReference type="Proteomes" id="UP000199532"/>
    </source>
</evidence>
<name>A0A1H7B9N3_9BACT</name>
<dbReference type="Proteomes" id="UP000199532">
    <property type="component" value="Unassembled WGS sequence"/>
</dbReference>
<evidence type="ECO:0000259" key="1">
    <source>
        <dbReference type="SMART" id="SM00901"/>
    </source>
</evidence>
<accession>A0A1H7B9N3</accession>